<dbReference type="EMBL" id="CP037933">
    <property type="protein sequence ID" value="QBN17801.1"/>
    <property type="molecule type" value="Genomic_DNA"/>
</dbReference>
<evidence type="ECO:0000313" key="2">
    <source>
        <dbReference type="EMBL" id="QBN17801.1"/>
    </source>
</evidence>
<evidence type="ECO:0000256" key="1">
    <source>
        <dbReference type="SAM" id="Phobius"/>
    </source>
</evidence>
<dbReference type="Pfam" id="PF14362">
    <property type="entry name" value="DUF4407"/>
    <property type="match status" value="1"/>
</dbReference>
<dbReference type="InterPro" id="IPR025519">
    <property type="entry name" value="DUF4407"/>
</dbReference>
<dbReference type="AlphaFoldDB" id="A0A4P6Y676"/>
<reference evidence="3" key="1">
    <citation type="submission" date="2019-03" db="EMBL/GenBank/DDBJ databases">
        <title>Flavobacterium sp.</title>
        <authorList>
            <person name="Kim H."/>
        </authorList>
    </citation>
    <scope>NUCLEOTIDE SEQUENCE [LARGE SCALE GENOMIC DNA]</scope>
    <source>
        <strain evidence="3">GS13</strain>
    </source>
</reference>
<dbReference type="KEGG" id="fnk:E1750_02960"/>
<dbReference type="Proteomes" id="UP000291124">
    <property type="component" value="Chromosome"/>
</dbReference>
<evidence type="ECO:0000313" key="3">
    <source>
        <dbReference type="Proteomes" id="UP000291124"/>
    </source>
</evidence>
<keyword evidence="1" id="KW-0472">Membrane</keyword>
<sequence>MNKTYNSIRLFLFTCSGEDNFILKRCKGEIQKRFALLGFFVLLIFVGCFFSATFFTYSLFDGGAKLMSIPVGIIWGTIIVNMYLLLLHTISPAIIPLSSKKKKRKINDLEEPKVQNTFLNLSMLLRMSFMVLLAIIIAQPLNVRLLSSTVATSIDKHKIQERVKLYSFTNKELIKNELLDQKEFVNKIKNRINSQIAPKLLERIQTINDKIYKDSLFIVNTSKLLKQLNLIEEKSFLIPQEIAKKEGILENLDSLLNNEVQSDNDFITSIDSITINGSLEDDFYKFKTNLIALVTEKINNYTVLNELLNKSNFYVKTIQLLLAENPVSWIVTLLVCLVFLLPIYFKYKVRDVSAAIFKTQELNEPEIIRLREELINTTNFNWLEKKIKSTNIKNIRTSDYYFQRMLIEHKIILEEYDIAKKKFSQTLTANVIQYNRNSLKKLLPLLEKLKQVNLAKYNEISKQIFEEYVDEEMIKYEYWLDCPFRTKKIHTPLIINNEIGLLNFVYNNTNEAEKQ</sequence>
<dbReference type="RefSeq" id="WP_133275332.1">
    <property type="nucleotide sequence ID" value="NZ_CP037933.1"/>
</dbReference>
<organism evidence="2 3">
    <name type="scientific">Flavobacterium nackdongense</name>
    <dbReference type="NCBI Taxonomy" id="2547394"/>
    <lineage>
        <taxon>Bacteria</taxon>
        <taxon>Pseudomonadati</taxon>
        <taxon>Bacteroidota</taxon>
        <taxon>Flavobacteriia</taxon>
        <taxon>Flavobacteriales</taxon>
        <taxon>Flavobacteriaceae</taxon>
        <taxon>Flavobacterium</taxon>
    </lineage>
</organism>
<feature type="transmembrane region" description="Helical" evidence="1">
    <location>
        <begin position="72"/>
        <end position="97"/>
    </location>
</feature>
<keyword evidence="1" id="KW-0812">Transmembrane</keyword>
<keyword evidence="3" id="KW-1185">Reference proteome</keyword>
<feature type="transmembrane region" description="Helical" evidence="1">
    <location>
        <begin position="118"/>
        <end position="138"/>
    </location>
</feature>
<name>A0A4P6Y676_9FLAO</name>
<proteinExistence type="predicted"/>
<protein>
    <submittedName>
        <fullName evidence="2">DUF4407 domain-containing protein</fullName>
    </submittedName>
</protein>
<feature type="transmembrane region" description="Helical" evidence="1">
    <location>
        <begin position="34"/>
        <end position="60"/>
    </location>
</feature>
<feature type="transmembrane region" description="Helical" evidence="1">
    <location>
        <begin position="327"/>
        <end position="345"/>
    </location>
</feature>
<dbReference type="OrthoDB" id="639894at2"/>
<gene>
    <name evidence="2" type="ORF">E1750_02960</name>
</gene>
<accession>A0A4P6Y676</accession>
<keyword evidence="1" id="KW-1133">Transmembrane helix</keyword>